<keyword evidence="3" id="KW-0731">Sigma factor</keyword>
<evidence type="ECO:0000256" key="4">
    <source>
        <dbReference type="ARBA" id="ARBA00023163"/>
    </source>
</evidence>
<evidence type="ECO:0000313" key="7">
    <source>
        <dbReference type="Proteomes" id="UP001139971"/>
    </source>
</evidence>
<dbReference type="InterPro" id="IPR013325">
    <property type="entry name" value="RNA_pol_sigma_r2"/>
</dbReference>
<evidence type="ECO:0000256" key="2">
    <source>
        <dbReference type="ARBA" id="ARBA00023015"/>
    </source>
</evidence>
<dbReference type="Gene3D" id="1.10.1740.10">
    <property type="match status" value="1"/>
</dbReference>
<gene>
    <name evidence="6" type="ORF">OD750_027325</name>
</gene>
<dbReference type="InterPro" id="IPR039425">
    <property type="entry name" value="RNA_pol_sigma-70-like"/>
</dbReference>
<dbReference type="SUPFAM" id="SSF88659">
    <property type="entry name" value="Sigma3 and sigma4 domains of RNA polymerase sigma factors"/>
    <property type="match status" value="1"/>
</dbReference>
<dbReference type="GO" id="GO:0016987">
    <property type="term" value="F:sigma factor activity"/>
    <property type="evidence" value="ECO:0007669"/>
    <property type="project" value="UniProtKB-KW"/>
</dbReference>
<dbReference type="InterPro" id="IPR014284">
    <property type="entry name" value="RNA_pol_sigma-70_dom"/>
</dbReference>
<dbReference type="NCBIfam" id="TIGR02937">
    <property type="entry name" value="sigma70-ECF"/>
    <property type="match status" value="1"/>
</dbReference>
<dbReference type="PANTHER" id="PTHR43133:SF39">
    <property type="entry name" value="SIMILAR TO RNA POLYMERASE SIGMA-E FACTOR"/>
    <property type="match status" value="1"/>
</dbReference>
<comment type="similarity">
    <text evidence="1">Belongs to the sigma-70 factor family. ECF subfamily.</text>
</comment>
<keyword evidence="7" id="KW-1185">Reference proteome</keyword>
<dbReference type="InterPro" id="IPR013324">
    <property type="entry name" value="RNA_pol_sigma_r3/r4-like"/>
</dbReference>
<dbReference type="GO" id="GO:0006352">
    <property type="term" value="P:DNA-templated transcription initiation"/>
    <property type="evidence" value="ECO:0007669"/>
    <property type="project" value="InterPro"/>
</dbReference>
<protein>
    <submittedName>
        <fullName evidence="6">ECF-type sigma factor</fullName>
    </submittedName>
</protein>
<dbReference type="SUPFAM" id="SSF88946">
    <property type="entry name" value="Sigma2 domain of RNA polymerase sigma factors"/>
    <property type="match status" value="1"/>
</dbReference>
<keyword evidence="2" id="KW-0805">Transcription regulation</keyword>
<comment type="caution">
    <text evidence="6">The sequence shown here is derived from an EMBL/GenBank/DDBJ whole genome shotgun (WGS) entry which is preliminary data.</text>
</comment>
<sequence length="281" mass="30856">MRVGAPPLARQRTANSTYLSLPCGAERIDRRVSSAKDDRLAGPRNVSPLCRVPDGRLAERVVRSATLRAGKPPLSSETATMLPIFNAPAGNAPHEITHLLGRWRAGDPGSEQRLIALLYPMLRALARRELAVGRMTLRATELVHETYLRLVDQSTPFRNRAHFLALFARIMRRVVVDVLRHRGAAKRDRDLRMTLPDGDSEDAAFVSTADIVDGLALDAALKALAEHDPLAAQIVEARYFGGMSNEEIAVALDVGTATVVRHWRFARAWLQARLHSAGGVS</sequence>
<evidence type="ECO:0000256" key="3">
    <source>
        <dbReference type="ARBA" id="ARBA00023082"/>
    </source>
</evidence>
<dbReference type="NCBIfam" id="TIGR02999">
    <property type="entry name" value="Sig-70_X6"/>
    <property type="match status" value="1"/>
</dbReference>
<accession>A0A9X4BKL3</accession>
<dbReference type="InterPro" id="IPR053812">
    <property type="entry name" value="HTH_Sigma70_ECF-like"/>
</dbReference>
<reference evidence="6" key="1">
    <citation type="submission" date="2023-02" db="EMBL/GenBank/DDBJ databases">
        <title>Tahibacter soli sp. nov. isolated from soil.</title>
        <authorList>
            <person name="Baek J.H."/>
            <person name="Lee J.K."/>
            <person name="Choi D.G."/>
            <person name="Jeon C.O."/>
        </authorList>
    </citation>
    <scope>NUCLEOTIDE SEQUENCE</scope>
    <source>
        <strain evidence="6">BL</strain>
    </source>
</reference>
<keyword evidence="4" id="KW-0804">Transcription</keyword>
<evidence type="ECO:0000256" key="1">
    <source>
        <dbReference type="ARBA" id="ARBA00010641"/>
    </source>
</evidence>
<dbReference type="InterPro" id="IPR036388">
    <property type="entry name" value="WH-like_DNA-bd_sf"/>
</dbReference>
<feature type="domain" description="RNA polymerase sigma-70 ECF-like HTH" evidence="5">
    <location>
        <begin position="94"/>
        <end position="275"/>
    </location>
</feature>
<dbReference type="Proteomes" id="UP001139971">
    <property type="component" value="Unassembled WGS sequence"/>
</dbReference>
<dbReference type="RefSeq" id="WP_263542465.1">
    <property type="nucleotide sequence ID" value="NZ_JAOVZO020000023.1"/>
</dbReference>
<proteinExistence type="inferred from homology"/>
<evidence type="ECO:0000259" key="5">
    <source>
        <dbReference type="Pfam" id="PF07638"/>
    </source>
</evidence>
<name>A0A9X4BKL3_9GAMM</name>
<dbReference type="EMBL" id="JAOVZO020000023">
    <property type="protein sequence ID" value="MDC8016256.1"/>
    <property type="molecule type" value="Genomic_DNA"/>
</dbReference>
<dbReference type="AlphaFoldDB" id="A0A9X4BKL3"/>
<evidence type="ECO:0000313" key="6">
    <source>
        <dbReference type="EMBL" id="MDC8016256.1"/>
    </source>
</evidence>
<dbReference type="Pfam" id="PF07638">
    <property type="entry name" value="Sigma70_ECF"/>
    <property type="match status" value="1"/>
</dbReference>
<dbReference type="InterPro" id="IPR011517">
    <property type="entry name" value="RNA_pol_sigma70_ECF-like"/>
</dbReference>
<dbReference type="Gene3D" id="1.10.10.10">
    <property type="entry name" value="Winged helix-like DNA-binding domain superfamily/Winged helix DNA-binding domain"/>
    <property type="match status" value="1"/>
</dbReference>
<dbReference type="PANTHER" id="PTHR43133">
    <property type="entry name" value="RNA POLYMERASE ECF-TYPE SIGMA FACTO"/>
    <property type="match status" value="1"/>
</dbReference>
<organism evidence="6 7">
    <name type="scientific">Tahibacter soli</name>
    <dbReference type="NCBI Taxonomy" id="2983605"/>
    <lineage>
        <taxon>Bacteria</taxon>
        <taxon>Pseudomonadati</taxon>
        <taxon>Pseudomonadota</taxon>
        <taxon>Gammaproteobacteria</taxon>
        <taxon>Lysobacterales</taxon>
        <taxon>Rhodanobacteraceae</taxon>
        <taxon>Tahibacter</taxon>
    </lineage>
</organism>